<dbReference type="KEGG" id="gac:GACE_2237"/>
<dbReference type="NCBIfam" id="NF004037">
    <property type="entry name" value="PRK05518.1"/>
    <property type="match status" value="1"/>
</dbReference>
<keyword evidence="2 5" id="KW-0694">RNA-binding</keyword>
<dbReference type="InterPro" id="IPR020040">
    <property type="entry name" value="Ribosomal_uL6_a/b-dom"/>
</dbReference>
<dbReference type="GO" id="GO:0003735">
    <property type="term" value="F:structural constituent of ribosome"/>
    <property type="evidence" value="ECO:0007669"/>
    <property type="project" value="UniProtKB-UniRule"/>
</dbReference>
<dbReference type="NCBIfam" id="TIGR03653">
    <property type="entry name" value="uL6_arch"/>
    <property type="match status" value="1"/>
</dbReference>
<evidence type="ECO:0000256" key="2">
    <source>
        <dbReference type="ARBA" id="ARBA00022884"/>
    </source>
</evidence>
<name>A0A0A7GHF0_GEOAI</name>
<dbReference type="EMBL" id="CP009552">
    <property type="protein sequence ID" value="AIY91258.1"/>
    <property type="molecule type" value="Genomic_DNA"/>
</dbReference>
<comment type="similarity">
    <text evidence="5">Belongs to the universal ribosomal protein uL6 family.</text>
</comment>
<dbReference type="HOGENOM" id="CLU_065464_0_0_2"/>
<dbReference type="GO" id="GO:0022625">
    <property type="term" value="C:cytosolic large ribosomal subunit"/>
    <property type="evidence" value="ECO:0007669"/>
    <property type="project" value="UniProtKB-UniRule"/>
</dbReference>
<accession>A0A0A7GHF0</accession>
<dbReference type="eggNOG" id="arCOG04090">
    <property type="taxonomic scope" value="Archaea"/>
</dbReference>
<reference evidence="7 8" key="1">
    <citation type="journal article" date="2015" name="Appl. Environ. Microbiol.">
        <title>The Geoglobus acetivorans genome: Fe(III) reduction, acetate utilization, autotrophic growth, and degradation of aromatic compounds in a hyperthermophilic archaeon.</title>
        <authorList>
            <person name="Mardanov A.V."/>
            <person name="Slododkina G.B."/>
            <person name="Slobodkin A.I."/>
            <person name="Beletsky A.V."/>
            <person name="Gavrilov S.N."/>
            <person name="Kublanov I.V."/>
            <person name="Bonch-Osmolovskaya E.A."/>
            <person name="Skryabin K.G."/>
            <person name="Ravin N.V."/>
        </authorList>
    </citation>
    <scope>NUCLEOTIDE SEQUENCE [LARGE SCALE GENOMIC DNA]</scope>
    <source>
        <strain evidence="7 8">SBH6</strain>
    </source>
</reference>
<protein>
    <recommendedName>
        <fullName evidence="5">Large ribosomal subunit protein uL6</fullName>
    </recommendedName>
</protein>
<dbReference type="STRING" id="565033.GACE_2237"/>
<feature type="domain" description="Large ribosomal subunit protein uL6 alpha-beta" evidence="6">
    <location>
        <begin position="8"/>
        <end position="85"/>
    </location>
</feature>
<gene>
    <name evidence="5" type="primary">rpl6</name>
    <name evidence="7" type="ORF">GACE_2237</name>
</gene>
<dbReference type="Pfam" id="PF00347">
    <property type="entry name" value="Ribosomal_L6"/>
    <property type="match status" value="2"/>
</dbReference>
<dbReference type="PANTHER" id="PTHR11655">
    <property type="entry name" value="60S/50S RIBOSOMAL PROTEIN L6/L9"/>
    <property type="match status" value="1"/>
</dbReference>
<dbReference type="PANTHER" id="PTHR11655:SF16">
    <property type="entry name" value="60S RIBOSOMAL PROTEIN L9"/>
    <property type="match status" value="1"/>
</dbReference>
<dbReference type="InterPro" id="IPR000702">
    <property type="entry name" value="Ribosomal_uL6-like"/>
</dbReference>
<dbReference type="AlphaFoldDB" id="A0A0A7GHF0"/>
<dbReference type="SUPFAM" id="SSF56053">
    <property type="entry name" value="Ribosomal protein L6"/>
    <property type="match status" value="2"/>
</dbReference>
<dbReference type="InterPro" id="IPR019907">
    <property type="entry name" value="Ribosomal_uL6_arc"/>
</dbReference>
<dbReference type="GO" id="GO:0002181">
    <property type="term" value="P:cytoplasmic translation"/>
    <property type="evidence" value="ECO:0007669"/>
    <property type="project" value="TreeGrafter"/>
</dbReference>
<comment type="function">
    <text evidence="5">This protein binds to the 23S rRNA, and is important in its secondary structure. It is located near the subunit interface in the base of the L7/L12 stalk, and near the tRNA binding site of the peptidyltransferase center.</text>
</comment>
<evidence type="ECO:0000256" key="5">
    <source>
        <dbReference type="HAMAP-Rule" id="MF_01365"/>
    </source>
</evidence>
<evidence type="ECO:0000256" key="3">
    <source>
        <dbReference type="ARBA" id="ARBA00022980"/>
    </source>
</evidence>
<dbReference type="FunFam" id="3.90.930.12:FF:000008">
    <property type="entry name" value="50S ribosomal protein L6"/>
    <property type="match status" value="1"/>
</dbReference>
<dbReference type="GeneID" id="24798800"/>
<keyword evidence="3 5" id="KW-0689">Ribosomal protein</keyword>
<dbReference type="Gene3D" id="3.90.930.12">
    <property type="entry name" value="Ribosomal protein L6, alpha-beta domain"/>
    <property type="match status" value="2"/>
</dbReference>
<organism evidence="7 8">
    <name type="scientific">Geoglobus acetivorans</name>
    <dbReference type="NCBI Taxonomy" id="565033"/>
    <lineage>
        <taxon>Archaea</taxon>
        <taxon>Methanobacteriati</taxon>
        <taxon>Methanobacteriota</taxon>
        <taxon>Archaeoglobi</taxon>
        <taxon>Archaeoglobales</taxon>
        <taxon>Archaeoglobaceae</taxon>
        <taxon>Geoglobus</taxon>
    </lineage>
</organism>
<keyword evidence="1 5" id="KW-0699">rRNA-binding</keyword>
<dbReference type="HAMAP" id="MF_01365_A">
    <property type="entry name" value="Ribosomal_uL6_A"/>
    <property type="match status" value="1"/>
</dbReference>
<keyword evidence="4 5" id="KW-0687">Ribonucleoprotein</keyword>
<comment type="subunit">
    <text evidence="5">Part of the 50S ribosomal subunit.</text>
</comment>
<evidence type="ECO:0000313" key="7">
    <source>
        <dbReference type="EMBL" id="AIY91258.1"/>
    </source>
</evidence>
<evidence type="ECO:0000259" key="6">
    <source>
        <dbReference type="Pfam" id="PF00347"/>
    </source>
</evidence>
<dbReference type="GO" id="GO:0019843">
    <property type="term" value="F:rRNA binding"/>
    <property type="evidence" value="ECO:0007669"/>
    <property type="project" value="UniProtKB-UniRule"/>
</dbReference>
<evidence type="ECO:0000313" key="8">
    <source>
        <dbReference type="Proteomes" id="UP000030624"/>
    </source>
</evidence>
<evidence type="ECO:0000256" key="4">
    <source>
        <dbReference type="ARBA" id="ARBA00023274"/>
    </source>
</evidence>
<evidence type="ECO:0000256" key="1">
    <source>
        <dbReference type="ARBA" id="ARBA00022730"/>
    </source>
</evidence>
<dbReference type="Proteomes" id="UP000030624">
    <property type="component" value="Chromosome"/>
</dbReference>
<proteinExistence type="inferred from homology"/>
<dbReference type="RefSeq" id="WP_048093943.1">
    <property type="nucleotide sequence ID" value="NZ_CP009552.1"/>
</dbReference>
<dbReference type="InterPro" id="IPR036789">
    <property type="entry name" value="Ribosomal_uL6-like_a/b-dom_sf"/>
</dbReference>
<dbReference type="PIRSF" id="PIRSF002162">
    <property type="entry name" value="Ribosomal_L6"/>
    <property type="match status" value="1"/>
</dbReference>
<sequence>MEERFVEVPENVTLEIQGDGINGYTIKVSGPKGSNERFLKYRGIFIEKLDGKVRVYTEDRKSKVKAMVGTFAAHINNLIRGVTEGFEYRLRILYSHFPMKVRVEGREVIIENFLGEKHPRRARIFGRAEVKVQGNEIIVTGVDKEECGQTAANIEQATKKKNLDIRVFQDGIYIVEKP</sequence>
<feature type="domain" description="Large ribosomal subunit protein uL6 alpha-beta" evidence="6">
    <location>
        <begin position="97"/>
        <end position="171"/>
    </location>
</feature>